<evidence type="ECO:0000313" key="3">
    <source>
        <dbReference type="Proteomes" id="UP000041254"/>
    </source>
</evidence>
<keyword evidence="3" id="KW-1185">Reference proteome</keyword>
<dbReference type="OrthoDB" id="48988at2759"/>
<proteinExistence type="predicted"/>
<dbReference type="Gene3D" id="2.60.120.10">
    <property type="entry name" value="Jelly Rolls"/>
    <property type="match status" value="1"/>
</dbReference>
<dbReference type="Proteomes" id="UP000041254">
    <property type="component" value="Unassembled WGS sequence"/>
</dbReference>
<dbReference type="InParanoid" id="A0A0G4EDV6"/>
<evidence type="ECO:0008006" key="4">
    <source>
        <dbReference type="Google" id="ProtNLM"/>
    </source>
</evidence>
<dbReference type="VEuPathDB" id="CryptoDB:Vbra_11383"/>
<organism evidence="2 3">
    <name type="scientific">Vitrella brassicaformis (strain CCMP3155)</name>
    <dbReference type="NCBI Taxonomy" id="1169540"/>
    <lineage>
        <taxon>Eukaryota</taxon>
        <taxon>Sar</taxon>
        <taxon>Alveolata</taxon>
        <taxon>Colpodellida</taxon>
        <taxon>Vitrellaceae</taxon>
        <taxon>Vitrella</taxon>
    </lineage>
</organism>
<reference evidence="2 3" key="1">
    <citation type="submission" date="2014-11" db="EMBL/GenBank/DDBJ databases">
        <authorList>
            <person name="Zhu J."/>
            <person name="Qi W."/>
            <person name="Song R."/>
        </authorList>
    </citation>
    <scope>NUCLEOTIDE SEQUENCE [LARGE SCALE GENOMIC DNA]</scope>
</reference>
<accession>A0A0G4EDV6</accession>
<dbReference type="PhylomeDB" id="A0A0G4EDV6"/>
<dbReference type="AlphaFoldDB" id="A0A0G4EDV6"/>
<name>A0A0G4EDV6_VITBC</name>
<dbReference type="EMBL" id="CDMY01000185">
    <property type="protein sequence ID" value="CEL93728.1"/>
    <property type="molecule type" value="Genomic_DNA"/>
</dbReference>
<dbReference type="InterPro" id="IPR014710">
    <property type="entry name" value="RmlC-like_jellyroll"/>
</dbReference>
<evidence type="ECO:0000313" key="2">
    <source>
        <dbReference type="EMBL" id="CEL93728.1"/>
    </source>
</evidence>
<gene>
    <name evidence="2" type="ORF">Vbra_11383</name>
</gene>
<evidence type="ECO:0000256" key="1">
    <source>
        <dbReference type="SAM" id="MobiDB-lite"/>
    </source>
</evidence>
<protein>
    <recommendedName>
        <fullName evidence="4">Cupin type-1 domain-containing protein</fullName>
    </recommendedName>
</protein>
<feature type="region of interest" description="Disordered" evidence="1">
    <location>
        <begin position="1"/>
        <end position="35"/>
    </location>
</feature>
<sequence>MGGESAVQPPPQQQQEQHFENKMASDTGLPPSGVDAITEDGLPPFVEVYDEPRHTTCVKNDYCIAMKVRFPCGDTTWYHRHKEDTVFVFMGNMEIHNCMCLKSEFNDSFKLGEVRYAALKDRPYVHKATALKSDTPNKGMFAIDAEHTGSPPTVSSSPLADASHSLVLDQEKVRAYRLMLPAACTVRFSYPFYGLWVVVRGGKATITEEIAEGTVGRGQTKEEPPRGESHVYQLGDLWWGCPASITYVNEGTEEMEIVICEWK</sequence>